<name>A0AAQ1JXI8_9BURK</name>
<evidence type="ECO:0000256" key="6">
    <source>
        <dbReference type="SAM" id="SignalP"/>
    </source>
</evidence>
<dbReference type="GO" id="GO:1901678">
    <property type="term" value="P:iron coordination entity transport"/>
    <property type="evidence" value="ECO:0007669"/>
    <property type="project" value="UniProtKB-ARBA"/>
</dbReference>
<dbReference type="AlphaFoldDB" id="A0AAQ1JXI8"/>
<proteinExistence type="inferred from homology"/>
<feature type="signal peptide" evidence="6">
    <location>
        <begin position="1"/>
        <end position="30"/>
    </location>
</feature>
<accession>A0AAQ1JXI8</accession>
<dbReference type="PROSITE" id="PS51257">
    <property type="entry name" value="PROKAR_LIPOPROTEIN"/>
    <property type="match status" value="1"/>
</dbReference>
<comment type="subcellular location">
    <subcellularLocation>
        <location evidence="1">Cell envelope</location>
    </subcellularLocation>
</comment>
<keyword evidence="3" id="KW-0813">Transport</keyword>
<feature type="chain" id="PRO_5042909320" evidence="6">
    <location>
        <begin position="31"/>
        <end position="317"/>
    </location>
</feature>
<keyword evidence="4" id="KW-0406">Ion transport</keyword>
<dbReference type="Gene3D" id="3.40.50.1980">
    <property type="entry name" value="Nitrogenase molybdenum iron protein domain"/>
    <property type="match status" value="2"/>
</dbReference>
<gene>
    <name evidence="8" type="ORF">SAMN05216550_12227</name>
</gene>
<evidence type="ECO:0000256" key="3">
    <source>
        <dbReference type="ARBA" id="ARBA00022448"/>
    </source>
</evidence>
<evidence type="ECO:0000256" key="5">
    <source>
        <dbReference type="ARBA" id="ARBA00022729"/>
    </source>
</evidence>
<dbReference type="PANTHER" id="PTHR30532:SF1">
    <property type="entry name" value="IRON(3+)-HYDROXAMATE-BINDING PROTEIN FHUD"/>
    <property type="match status" value="1"/>
</dbReference>
<dbReference type="PROSITE" id="PS51318">
    <property type="entry name" value="TAT"/>
    <property type="match status" value="1"/>
</dbReference>
<dbReference type="InterPro" id="IPR051313">
    <property type="entry name" value="Bact_iron-sidero_bind"/>
</dbReference>
<evidence type="ECO:0000256" key="2">
    <source>
        <dbReference type="ARBA" id="ARBA00008814"/>
    </source>
</evidence>
<evidence type="ECO:0000259" key="7">
    <source>
        <dbReference type="PROSITE" id="PS50983"/>
    </source>
</evidence>
<reference evidence="8 9" key="1">
    <citation type="submission" date="2016-10" db="EMBL/GenBank/DDBJ databases">
        <authorList>
            <person name="Varghese N."/>
            <person name="Submissions S."/>
        </authorList>
    </citation>
    <scope>NUCLEOTIDE SEQUENCE [LARGE SCALE GENOMIC DNA]</scope>
    <source>
        <strain evidence="8 9">LMG 22274</strain>
    </source>
</reference>
<dbReference type="EMBL" id="FNZM01000022">
    <property type="protein sequence ID" value="SEK12465.1"/>
    <property type="molecule type" value="Genomic_DNA"/>
</dbReference>
<feature type="domain" description="Fe/B12 periplasmic-binding" evidence="7">
    <location>
        <begin position="45"/>
        <end position="313"/>
    </location>
</feature>
<evidence type="ECO:0000256" key="1">
    <source>
        <dbReference type="ARBA" id="ARBA00004196"/>
    </source>
</evidence>
<dbReference type="PANTHER" id="PTHR30532">
    <property type="entry name" value="IRON III DICITRATE-BINDING PERIPLASMIC PROTEIN"/>
    <property type="match status" value="1"/>
</dbReference>
<dbReference type="GO" id="GO:0030288">
    <property type="term" value="C:outer membrane-bounded periplasmic space"/>
    <property type="evidence" value="ECO:0007669"/>
    <property type="project" value="TreeGrafter"/>
</dbReference>
<dbReference type="Pfam" id="PF01497">
    <property type="entry name" value="Peripla_BP_2"/>
    <property type="match status" value="1"/>
</dbReference>
<evidence type="ECO:0000313" key="8">
    <source>
        <dbReference type="EMBL" id="SEK12465.1"/>
    </source>
</evidence>
<dbReference type="InterPro" id="IPR002491">
    <property type="entry name" value="ABC_transptr_periplasmic_BD"/>
</dbReference>
<evidence type="ECO:0000313" key="9">
    <source>
        <dbReference type="Proteomes" id="UP000183529"/>
    </source>
</evidence>
<comment type="caution">
    <text evidence="8">The sequence shown here is derived from an EMBL/GenBank/DDBJ whole genome shotgun (WGS) entry which is preliminary data.</text>
</comment>
<keyword evidence="5 6" id="KW-0732">Signal</keyword>
<keyword evidence="4" id="KW-0408">Iron</keyword>
<dbReference type="Proteomes" id="UP000183529">
    <property type="component" value="Unassembled WGS sequence"/>
</dbReference>
<protein>
    <submittedName>
        <fullName evidence="8">Iron complex transport system substrate-binding protein</fullName>
    </submittedName>
</protein>
<dbReference type="SUPFAM" id="SSF53807">
    <property type="entry name" value="Helical backbone' metal receptor"/>
    <property type="match status" value="1"/>
</dbReference>
<dbReference type="PROSITE" id="PS50983">
    <property type="entry name" value="FE_B12_PBP"/>
    <property type="match status" value="1"/>
</dbReference>
<comment type="similarity">
    <text evidence="2">Belongs to the bacterial solute-binding protein 8 family.</text>
</comment>
<evidence type="ECO:0000256" key="4">
    <source>
        <dbReference type="ARBA" id="ARBA00022496"/>
    </source>
</evidence>
<keyword evidence="4" id="KW-0410">Iron transport</keyword>
<sequence length="317" mass="33491">MKGARMQRRQWLAAAAAGLACALGPRAVWAGADVAGVGGTSAPKRIVVMDFGLTEMLLTLGVTPLATSVPDWYRRTNVAPPLPAGVIDIGLLYQPNVELLEQLRPDLLLLTPAHAPMRAQLERIAPTLTLALSANGVAPWTQIANETRRLARVLHREPQAQATIAAADAQVGAARARLPAGGESAAPIFVVEFIDDRHLLVFGTGSLFGDVMTRMGLRNAWTGPTNARGYAVTDFTRLADAADTADAAHARLVHIDPLPDAARATLAQGVLWHSLPFVRAGRVAGMPKVSQGGALYSGARFARQLADVLLAPEGQHA</sequence>
<dbReference type="InterPro" id="IPR006311">
    <property type="entry name" value="TAT_signal"/>
</dbReference>
<organism evidence="8 9">
    <name type="scientific">Paraburkholderia tropica</name>
    <dbReference type="NCBI Taxonomy" id="92647"/>
    <lineage>
        <taxon>Bacteria</taxon>
        <taxon>Pseudomonadati</taxon>
        <taxon>Pseudomonadota</taxon>
        <taxon>Betaproteobacteria</taxon>
        <taxon>Burkholderiales</taxon>
        <taxon>Burkholderiaceae</taxon>
        <taxon>Paraburkholderia</taxon>
    </lineage>
</organism>
<dbReference type="PRINTS" id="PR01715">
    <property type="entry name" value="FERRIBNDNGPP"/>
</dbReference>